<keyword evidence="3" id="KW-1185">Reference proteome</keyword>
<dbReference type="AlphaFoldDB" id="A0AAP0EDF1"/>
<evidence type="ECO:0000313" key="3">
    <source>
        <dbReference type="Proteomes" id="UP001419268"/>
    </source>
</evidence>
<dbReference type="EMBL" id="JBBNAG010000012">
    <property type="protein sequence ID" value="KAK9088787.1"/>
    <property type="molecule type" value="Genomic_DNA"/>
</dbReference>
<sequence>MDLRNLCKQTISPEKNQESHRNKEGCKWVCHSNEVNIFREPINNNQEDRFATSFGQPFNKVH</sequence>
<feature type="region of interest" description="Disordered" evidence="1">
    <location>
        <begin position="1"/>
        <end position="23"/>
    </location>
</feature>
<gene>
    <name evidence="2" type="ORF">Scep_027869</name>
</gene>
<proteinExistence type="predicted"/>
<protein>
    <submittedName>
        <fullName evidence="2">Uncharacterized protein</fullName>
    </submittedName>
</protein>
<evidence type="ECO:0000313" key="2">
    <source>
        <dbReference type="EMBL" id="KAK9088787.1"/>
    </source>
</evidence>
<dbReference type="Proteomes" id="UP001419268">
    <property type="component" value="Unassembled WGS sequence"/>
</dbReference>
<evidence type="ECO:0000256" key="1">
    <source>
        <dbReference type="SAM" id="MobiDB-lite"/>
    </source>
</evidence>
<organism evidence="2 3">
    <name type="scientific">Stephania cephalantha</name>
    <dbReference type="NCBI Taxonomy" id="152367"/>
    <lineage>
        <taxon>Eukaryota</taxon>
        <taxon>Viridiplantae</taxon>
        <taxon>Streptophyta</taxon>
        <taxon>Embryophyta</taxon>
        <taxon>Tracheophyta</taxon>
        <taxon>Spermatophyta</taxon>
        <taxon>Magnoliopsida</taxon>
        <taxon>Ranunculales</taxon>
        <taxon>Menispermaceae</taxon>
        <taxon>Menispermoideae</taxon>
        <taxon>Cissampelideae</taxon>
        <taxon>Stephania</taxon>
    </lineage>
</organism>
<accession>A0AAP0EDF1</accession>
<name>A0AAP0EDF1_9MAGN</name>
<reference evidence="2 3" key="1">
    <citation type="submission" date="2024-01" db="EMBL/GenBank/DDBJ databases">
        <title>Genome assemblies of Stephania.</title>
        <authorList>
            <person name="Yang L."/>
        </authorList>
    </citation>
    <scope>NUCLEOTIDE SEQUENCE [LARGE SCALE GENOMIC DNA]</scope>
    <source>
        <strain evidence="2">JXDWG</strain>
        <tissue evidence="2">Leaf</tissue>
    </source>
</reference>
<comment type="caution">
    <text evidence="2">The sequence shown here is derived from an EMBL/GenBank/DDBJ whole genome shotgun (WGS) entry which is preliminary data.</text>
</comment>